<proteinExistence type="predicted"/>
<dbReference type="Gene3D" id="3.40.50.1820">
    <property type="entry name" value="alpha/beta hydrolase"/>
    <property type="match status" value="1"/>
</dbReference>
<evidence type="ECO:0000313" key="3">
    <source>
        <dbReference type="Proteomes" id="UP001601992"/>
    </source>
</evidence>
<dbReference type="RefSeq" id="WP_040831440.1">
    <property type="nucleotide sequence ID" value="NZ_JBIAQY010000014.1"/>
</dbReference>
<dbReference type="InterPro" id="IPR029058">
    <property type="entry name" value="AB_hydrolase_fold"/>
</dbReference>
<evidence type="ECO:0000313" key="2">
    <source>
        <dbReference type="EMBL" id="MFF3572644.1"/>
    </source>
</evidence>
<dbReference type="InterPro" id="IPR001375">
    <property type="entry name" value="Peptidase_S9_cat"/>
</dbReference>
<dbReference type="Proteomes" id="UP001601992">
    <property type="component" value="Unassembled WGS sequence"/>
</dbReference>
<name>A0ABW6SBT3_9NOCA</name>
<protein>
    <submittedName>
        <fullName evidence="2">Prolyl oligopeptidase family serine peptidase</fullName>
    </submittedName>
</protein>
<sequence>MHGSDLPFYLAVGDRDPVNAGLALFDPLAERLRAAGVEHVTTRVYPDARHEILNETNRDEVVADLIGWLQAHLARG</sequence>
<organism evidence="2 3">
    <name type="scientific">Nocardia jiangxiensis</name>
    <dbReference type="NCBI Taxonomy" id="282685"/>
    <lineage>
        <taxon>Bacteria</taxon>
        <taxon>Bacillati</taxon>
        <taxon>Actinomycetota</taxon>
        <taxon>Actinomycetes</taxon>
        <taxon>Mycobacteriales</taxon>
        <taxon>Nocardiaceae</taxon>
        <taxon>Nocardia</taxon>
    </lineage>
</organism>
<dbReference type="EMBL" id="JBIAQY010000014">
    <property type="protein sequence ID" value="MFF3572644.1"/>
    <property type="molecule type" value="Genomic_DNA"/>
</dbReference>
<reference evidence="2 3" key="1">
    <citation type="submission" date="2024-10" db="EMBL/GenBank/DDBJ databases">
        <title>The Natural Products Discovery Center: Release of the First 8490 Sequenced Strains for Exploring Actinobacteria Biosynthetic Diversity.</title>
        <authorList>
            <person name="Kalkreuter E."/>
            <person name="Kautsar S.A."/>
            <person name="Yang D."/>
            <person name="Bader C.D."/>
            <person name="Teijaro C.N."/>
            <person name="Fluegel L."/>
            <person name="Davis C.M."/>
            <person name="Simpson J.R."/>
            <person name="Lauterbach L."/>
            <person name="Steele A.D."/>
            <person name="Gui C."/>
            <person name="Meng S."/>
            <person name="Li G."/>
            <person name="Viehrig K."/>
            <person name="Ye F."/>
            <person name="Su P."/>
            <person name="Kiefer A.F."/>
            <person name="Nichols A."/>
            <person name="Cepeda A.J."/>
            <person name="Yan W."/>
            <person name="Fan B."/>
            <person name="Jiang Y."/>
            <person name="Adhikari A."/>
            <person name="Zheng C.-J."/>
            <person name="Schuster L."/>
            <person name="Cowan T.M."/>
            <person name="Smanski M.J."/>
            <person name="Chevrette M.G."/>
            <person name="De Carvalho L.P.S."/>
            <person name="Shen B."/>
        </authorList>
    </citation>
    <scope>NUCLEOTIDE SEQUENCE [LARGE SCALE GENOMIC DNA]</scope>
    <source>
        <strain evidence="2 3">NPDC002593</strain>
    </source>
</reference>
<evidence type="ECO:0000259" key="1">
    <source>
        <dbReference type="Pfam" id="PF00326"/>
    </source>
</evidence>
<feature type="domain" description="Peptidase S9 prolyl oligopeptidase catalytic" evidence="1">
    <location>
        <begin position="28"/>
        <end position="74"/>
    </location>
</feature>
<comment type="caution">
    <text evidence="2">The sequence shown here is derived from an EMBL/GenBank/DDBJ whole genome shotgun (WGS) entry which is preliminary data.</text>
</comment>
<dbReference type="SUPFAM" id="SSF53474">
    <property type="entry name" value="alpha/beta-Hydrolases"/>
    <property type="match status" value="1"/>
</dbReference>
<gene>
    <name evidence="2" type="ORF">ACFYXQ_33240</name>
</gene>
<keyword evidence="3" id="KW-1185">Reference proteome</keyword>
<dbReference type="Pfam" id="PF00326">
    <property type="entry name" value="Peptidase_S9"/>
    <property type="match status" value="1"/>
</dbReference>
<accession>A0ABW6SBT3</accession>